<dbReference type="EMBL" id="FPBH01000015">
    <property type="protein sequence ID" value="SFU20813.1"/>
    <property type="molecule type" value="Genomic_DNA"/>
</dbReference>
<gene>
    <name evidence="2" type="ORF">SAMN05192563_1015107</name>
</gene>
<accession>A0A1I7EAD4</accession>
<protein>
    <submittedName>
        <fullName evidence="2">Uncharacterized protein</fullName>
    </submittedName>
</protein>
<keyword evidence="1" id="KW-1133">Transmembrane helix</keyword>
<dbReference type="AlphaFoldDB" id="A0A1I7EAD4"/>
<evidence type="ECO:0000313" key="3">
    <source>
        <dbReference type="Proteomes" id="UP000198844"/>
    </source>
</evidence>
<name>A0A1I7EAD4_9BURK</name>
<dbReference type="RefSeq" id="WP_093638094.1">
    <property type="nucleotide sequence ID" value="NZ_FPBH01000015.1"/>
</dbReference>
<evidence type="ECO:0000256" key="1">
    <source>
        <dbReference type="SAM" id="Phobius"/>
    </source>
</evidence>
<proteinExistence type="predicted"/>
<keyword evidence="1" id="KW-0472">Membrane</keyword>
<keyword evidence="1" id="KW-0812">Transmembrane</keyword>
<organism evidence="2 3">
    <name type="scientific">Paraburkholderia aspalathi</name>
    <dbReference type="NCBI Taxonomy" id="1324617"/>
    <lineage>
        <taxon>Bacteria</taxon>
        <taxon>Pseudomonadati</taxon>
        <taxon>Pseudomonadota</taxon>
        <taxon>Betaproteobacteria</taxon>
        <taxon>Burkholderiales</taxon>
        <taxon>Burkholderiaceae</taxon>
        <taxon>Paraburkholderia</taxon>
    </lineage>
</organism>
<reference evidence="2 3" key="1">
    <citation type="submission" date="2016-10" db="EMBL/GenBank/DDBJ databases">
        <authorList>
            <person name="de Groot N.N."/>
        </authorList>
    </citation>
    <scope>NUCLEOTIDE SEQUENCE [LARGE SCALE GENOMIC DNA]</scope>
    <source>
        <strain evidence="2 3">LMG 27731</strain>
    </source>
</reference>
<evidence type="ECO:0000313" key="2">
    <source>
        <dbReference type="EMBL" id="SFU20813.1"/>
    </source>
</evidence>
<sequence length="76" mass="8512">MIRSSHEAEQLAVQTASNAPSQSEINVDLPHRLKMLKSAEHRLSQYGQPLTRTYVEGVIWIVVAAIIWVIALNFLA</sequence>
<dbReference type="Proteomes" id="UP000198844">
    <property type="component" value="Unassembled WGS sequence"/>
</dbReference>
<feature type="transmembrane region" description="Helical" evidence="1">
    <location>
        <begin position="57"/>
        <end position="75"/>
    </location>
</feature>